<proteinExistence type="inferred from homology"/>
<evidence type="ECO:0000313" key="13">
    <source>
        <dbReference type="RefSeq" id="XP_002732210.1"/>
    </source>
</evidence>
<evidence type="ECO:0000256" key="1">
    <source>
        <dbReference type="ARBA" id="ARBA00004606"/>
    </source>
</evidence>
<evidence type="ECO:0000256" key="5">
    <source>
        <dbReference type="ARBA" id="ARBA00022692"/>
    </source>
</evidence>
<dbReference type="PANTHER" id="PTHR19297:SF191">
    <property type="entry name" value="PROTEIN XYLOSYLTRANSFERASE"/>
    <property type="match status" value="1"/>
</dbReference>
<gene>
    <name evidence="13" type="primary">LOC100370094</name>
</gene>
<evidence type="ECO:0000256" key="8">
    <source>
        <dbReference type="ARBA" id="ARBA00023136"/>
    </source>
</evidence>
<evidence type="ECO:0000256" key="2">
    <source>
        <dbReference type="ARBA" id="ARBA00004922"/>
    </source>
</evidence>
<keyword evidence="9" id="KW-0325">Glycoprotein</keyword>
<evidence type="ECO:0000256" key="7">
    <source>
        <dbReference type="ARBA" id="ARBA00022989"/>
    </source>
</evidence>
<keyword evidence="6" id="KW-0735">Signal-anchor</keyword>
<keyword evidence="5 11" id="KW-0812">Transmembrane</keyword>
<keyword evidence="3" id="KW-0328">Glycosyltransferase</keyword>
<dbReference type="PANTHER" id="PTHR19297">
    <property type="entry name" value="GLYCOSYLTRANSFERASE 14 FAMILY MEMBER"/>
    <property type="match status" value="1"/>
</dbReference>
<dbReference type="InterPro" id="IPR003406">
    <property type="entry name" value="Glyco_trans_14"/>
</dbReference>
<evidence type="ECO:0000256" key="9">
    <source>
        <dbReference type="ARBA" id="ARBA00023180"/>
    </source>
</evidence>
<evidence type="ECO:0000256" key="3">
    <source>
        <dbReference type="ARBA" id="ARBA00022676"/>
    </source>
</evidence>
<keyword evidence="8 11" id="KW-0472">Membrane</keyword>
<dbReference type="RefSeq" id="XP_002732210.1">
    <property type="nucleotide sequence ID" value="XM_002732164.1"/>
</dbReference>
<sequence length="446" mass="51823">MSSIEFQKATKYRNDLKLLCIVVLLVTGVQFWYIKDTIQTWTPGKLINDYAFRDADNAILLLQDKRRKAGVQLTCSNTTPLNRSRINAILTSKRNELYSKYHWIPDLNYLEITKECASFRENEGFYSKPLSKMEASFPIAYSILMYKSVQQVTQLMRMIYMPQNVYCIHVDAKSPWETHKAMKSVARCFDNVFLASQLEMVTHCSISVLQAEMNCMRDLINSEYKWKYFINLCGQDFPLKTNYEIVQVLKTLKGKNDVHSIRNSDPSRHLYSHTINNNIISPIYPSKFKEAPPSNITVYKGEFHVLLTREFVNFTLNDKLAKEFFSWLSDTKCPDEHFFSSLNRLAGVAGGYPGDTKTIISRSKLWESNFRNTACHGRSVRSICVFSLGDLPRLVQQPQLFVNKFDRRFDSLVIDCQEELLRHRTKHPVRFDPSYYNKLPHVKGAT</sequence>
<organism evidence="12 13">
    <name type="scientific">Saccoglossus kowalevskii</name>
    <name type="common">Acorn worm</name>
    <dbReference type="NCBI Taxonomy" id="10224"/>
    <lineage>
        <taxon>Eukaryota</taxon>
        <taxon>Metazoa</taxon>
        <taxon>Hemichordata</taxon>
        <taxon>Enteropneusta</taxon>
        <taxon>Harrimaniidae</taxon>
        <taxon>Saccoglossus</taxon>
    </lineage>
</organism>
<dbReference type="Proteomes" id="UP000694865">
    <property type="component" value="Unplaced"/>
</dbReference>
<feature type="transmembrane region" description="Helical" evidence="11">
    <location>
        <begin position="16"/>
        <end position="34"/>
    </location>
</feature>
<accession>A0ABM0GKZ0</accession>
<name>A0ABM0GKZ0_SACKO</name>
<comment type="similarity">
    <text evidence="10">Belongs to the glycosyltransferase 14 family.</text>
</comment>
<reference evidence="13" key="1">
    <citation type="submission" date="2025-08" db="UniProtKB">
        <authorList>
            <consortium name="RefSeq"/>
        </authorList>
    </citation>
    <scope>IDENTIFICATION</scope>
    <source>
        <tissue evidence="13">Testes</tissue>
    </source>
</reference>
<dbReference type="Pfam" id="PF02485">
    <property type="entry name" value="Branch"/>
    <property type="match status" value="1"/>
</dbReference>
<evidence type="ECO:0000256" key="11">
    <source>
        <dbReference type="SAM" id="Phobius"/>
    </source>
</evidence>
<evidence type="ECO:0000256" key="4">
    <source>
        <dbReference type="ARBA" id="ARBA00022679"/>
    </source>
</evidence>
<keyword evidence="4" id="KW-0808">Transferase</keyword>
<protein>
    <submittedName>
        <fullName evidence="13">N-acetyllactosaminide beta-1,6-N-acetylglucosaminyl-transferase, isoform A-like</fullName>
    </submittedName>
</protein>
<evidence type="ECO:0000256" key="6">
    <source>
        <dbReference type="ARBA" id="ARBA00022968"/>
    </source>
</evidence>
<keyword evidence="7 11" id="KW-1133">Transmembrane helix</keyword>
<dbReference type="GeneID" id="100370094"/>
<comment type="pathway">
    <text evidence="2">Protein modification; protein glycosylation.</text>
</comment>
<evidence type="ECO:0000256" key="10">
    <source>
        <dbReference type="ARBA" id="ARBA00038150"/>
    </source>
</evidence>
<evidence type="ECO:0000313" key="12">
    <source>
        <dbReference type="Proteomes" id="UP000694865"/>
    </source>
</evidence>
<keyword evidence="12" id="KW-1185">Reference proteome</keyword>
<comment type="subcellular location">
    <subcellularLocation>
        <location evidence="1">Membrane</location>
        <topology evidence="1">Single-pass type II membrane protein</topology>
    </subcellularLocation>
</comment>